<comment type="caution">
    <text evidence="1">The sequence shown here is derived from an EMBL/GenBank/DDBJ whole genome shotgun (WGS) entry which is preliminary data.</text>
</comment>
<evidence type="ECO:0000313" key="1">
    <source>
        <dbReference type="EMBL" id="GIZ51905.1"/>
    </source>
</evidence>
<organism evidence="1 2">
    <name type="scientific">Noviherbaspirillum aridicola</name>
    <dbReference type="NCBI Taxonomy" id="2849687"/>
    <lineage>
        <taxon>Bacteria</taxon>
        <taxon>Pseudomonadati</taxon>
        <taxon>Pseudomonadota</taxon>
        <taxon>Betaproteobacteria</taxon>
        <taxon>Burkholderiales</taxon>
        <taxon>Oxalobacteraceae</taxon>
        <taxon>Noviherbaspirillum</taxon>
    </lineage>
</organism>
<dbReference type="RefSeq" id="WP_220808062.1">
    <property type="nucleotide sequence ID" value="NZ_BPMK01000007.1"/>
</dbReference>
<sequence length="98" mass="10071">MKALMIEDLAIAQELTSKDLAGVVGGCGACSPGWGMPKVGFVMPKYDYAAPNVSFDAAQSLGQSQNTTVNNGNNVAFSSGISANVNPTQNGQNTINFG</sequence>
<reference evidence="1 2" key="1">
    <citation type="journal article" date="2022" name="Int. J. Syst. Evol. Microbiol.">
        <title>Noviherbaspirillum aridicola sp. nov., isolated from an arid soil in Pakistan.</title>
        <authorList>
            <person name="Khan I.U."/>
            <person name="Saqib M."/>
            <person name="Amin A."/>
            <person name="Hussain F."/>
            <person name="Li L."/>
            <person name="Liu Y.H."/>
            <person name="Fang B.Z."/>
            <person name="Ahmed I."/>
            <person name="Li W.J."/>
        </authorList>
    </citation>
    <scope>NUCLEOTIDE SEQUENCE [LARGE SCALE GENOMIC DNA]</scope>
    <source>
        <strain evidence="1 2">NCCP-691</strain>
    </source>
</reference>
<name>A0ABQ4Q524_9BURK</name>
<dbReference type="EMBL" id="BPMK01000007">
    <property type="protein sequence ID" value="GIZ51905.1"/>
    <property type="molecule type" value="Genomic_DNA"/>
</dbReference>
<gene>
    <name evidence="1" type="ORF">NCCP691_19190</name>
</gene>
<protein>
    <submittedName>
        <fullName evidence="1">Uncharacterized protein</fullName>
    </submittedName>
</protein>
<keyword evidence="2" id="KW-1185">Reference proteome</keyword>
<evidence type="ECO:0000313" key="2">
    <source>
        <dbReference type="Proteomes" id="UP000887222"/>
    </source>
</evidence>
<proteinExistence type="predicted"/>
<dbReference type="Proteomes" id="UP000887222">
    <property type="component" value="Unassembled WGS sequence"/>
</dbReference>
<accession>A0ABQ4Q524</accession>